<sequence length="488" mass="55671">MKKIYLVGLLTLLGFVVSSCNKWLDLQPQDGITKSEFWKTKEDVRAALMGIYSSLNAGPVETRIFLWGELRADMVDVSSYATEDYRLVRNYNILSMNDISNWAALYSVINNCNLLIDFAPDAKTSDPTFTDAEYNSYVGEALTIRSLLYFYLIRTFKEIPLKLNGSYRDTDVQTIGQVSAIVVLDQLEQDLKKAQNLVPDYQVAAMNNFSVNPDNTGRIVKPAVHMLLAELYMWKEQYAAAEVELDKVLSSNRYQLVGRMTSTSFDVSNSETIFEISHKESRANPLTPLVSTGRIPYIALTEIIDTEFFPPNLQVDMDKFDSRGEGVLYRSNGTVLKYGEETPSFYNFPIFRISDAMLLKAEAAAEQDRGAEALQILYKLRESRGAIEASNRVVDEDNLDDVIQFIFQERAREFCFEGKRWFDVLRLAKKDNYTNISVIIDVISKIVDSSVQQSALNKGRDVNSHYLPIHEEELFRDNKLVQNPFYLK</sequence>
<evidence type="ECO:0000256" key="2">
    <source>
        <dbReference type="ARBA" id="ARBA00006275"/>
    </source>
</evidence>
<dbReference type="InterPro" id="IPR012944">
    <property type="entry name" value="SusD_RagB_dom"/>
</dbReference>
<comment type="similarity">
    <text evidence="2">Belongs to the SusD family.</text>
</comment>
<proteinExistence type="inferred from homology"/>
<dbReference type="Gene3D" id="1.25.40.390">
    <property type="match status" value="1"/>
</dbReference>
<dbReference type="Proteomes" id="UP001165302">
    <property type="component" value="Unassembled WGS sequence"/>
</dbReference>
<evidence type="ECO:0000313" key="8">
    <source>
        <dbReference type="EMBL" id="MCA5003837.1"/>
    </source>
</evidence>
<keyword evidence="3" id="KW-0732">Signal</keyword>
<evidence type="ECO:0000256" key="4">
    <source>
        <dbReference type="ARBA" id="ARBA00023136"/>
    </source>
</evidence>
<dbReference type="Pfam" id="PF07980">
    <property type="entry name" value="SusD_RagB"/>
    <property type="match status" value="1"/>
</dbReference>
<dbReference type="CDD" id="cd08977">
    <property type="entry name" value="SusD"/>
    <property type="match status" value="1"/>
</dbReference>
<evidence type="ECO:0000256" key="5">
    <source>
        <dbReference type="ARBA" id="ARBA00023237"/>
    </source>
</evidence>
<comment type="subcellular location">
    <subcellularLocation>
        <location evidence="1">Cell outer membrane</location>
    </subcellularLocation>
</comment>
<gene>
    <name evidence="8" type="ORF">IPZ78_01580</name>
</gene>
<keyword evidence="9" id="KW-1185">Reference proteome</keyword>
<accession>A0ABS7Z2N0</accession>
<dbReference type="SUPFAM" id="SSF48452">
    <property type="entry name" value="TPR-like"/>
    <property type="match status" value="1"/>
</dbReference>
<evidence type="ECO:0000256" key="1">
    <source>
        <dbReference type="ARBA" id="ARBA00004442"/>
    </source>
</evidence>
<dbReference type="InterPro" id="IPR011990">
    <property type="entry name" value="TPR-like_helical_dom_sf"/>
</dbReference>
<dbReference type="InterPro" id="IPR033985">
    <property type="entry name" value="SusD-like_N"/>
</dbReference>
<evidence type="ECO:0000256" key="3">
    <source>
        <dbReference type="ARBA" id="ARBA00022729"/>
    </source>
</evidence>
<evidence type="ECO:0000259" key="7">
    <source>
        <dbReference type="Pfam" id="PF14322"/>
    </source>
</evidence>
<name>A0ABS7Z2N0_9SPHI</name>
<dbReference type="Pfam" id="PF14322">
    <property type="entry name" value="SusD-like_3"/>
    <property type="match status" value="1"/>
</dbReference>
<feature type="domain" description="RagB/SusD" evidence="6">
    <location>
        <begin position="344"/>
        <end position="486"/>
    </location>
</feature>
<reference evidence="8" key="1">
    <citation type="submission" date="2020-10" db="EMBL/GenBank/DDBJ databases">
        <authorList>
            <person name="Lu T."/>
            <person name="Wang Q."/>
            <person name="Han X."/>
        </authorList>
    </citation>
    <scope>NUCLEOTIDE SEQUENCE</scope>
    <source>
        <strain evidence="8">WQ 366</strain>
    </source>
</reference>
<protein>
    <submittedName>
        <fullName evidence="8">RagB/SusD family nutrient uptake outer membrane protein</fullName>
    </submittedName>
</protein>
<keyword evidence="5" id="KW-0998">Cell outer membrane</keyword>
<organism evidence="8 9">
    <name type="scientific">Sphingobacterium bovistauri</name>
    <dbReference type="NCBI Taxonomy" id="2781959"/>
    <lineage>
        <taxon>Bacteria</taxon>
        <taxon>Pseudomonadati</taxon>
        <taxon>Bacteroidota</taxon>
        <taxon>Sphingobacteriia</taxon>
        <taxon>Sphingobacteriales</taxon>
        <taxon>Sphingobacteriaceae</taxon>
        <taxon>Sphingobacterium</taxon>
    </lineage>
</organism>
<evidence type="ECO:0000259" key="6">
    <source>
        <dbReference type="Pfam" id="PF07980"/>
    </source>
</evidence>
<dbReference type="PROSITE" id="PS51257">
    <property type="entry name" value="PROKAR_LIPOPROTEIN"/>
    <property type="match status" value="1"/>
</dbReference>
<dbReference type="EMBL" id="JADEYP010000002">
    <property type="protein sequence ID" value="MCA5003837.1"/>
    <property type="molecule type" value="Genomic_DNA"/>
</dbReference>
<evidence type="ECO:0000313" key="9">
    <source>
        <dbReference type="Proteomes" id="UP001165302"/>
    </source>
</evidence>
<feature type="domain" description="SusD-like N-terminal" evidence="7">
    <location>
        <begin position="22"/>
        <end position="201"/>
    </location>
</feature>
<comment type="caution">
    <text evidence="8">The sequence shown here is derived from an EMBL/GenBank/DDBJ whole genome shotgun (WGS) entry which is preliminary data.</text>
</comment>
<dbReference type="RefSeq" id="WP_225551174.1">
    <property type="nucleotide sequence ID" value="NZ_JADEYP010000002.1"/>
</dbReference>
<keyword evidence="4" id="KW-0472">Membrane</keyword>